<name>A0ABV9P9H7_9FLAO</name>
<dbReference type="EMBL" id="JBHSGV010000002">
    <property type="protein sequence ID" value="MFC4746607.1"/>
    <property type="molecule type" value="Genomic_DNA"/>
</dbReference>
<accession>A0ABV9P9H7</accession>
<feature type="region of interest" description="Disordered" evidence="1">
    <location>
        <begin position="106"/>
        <end position="128"/>
    </location>
</feature>
<dbReference type="Gene3D" id="2.60.120.380">
    <property type="match status" value="1"/>
</dbReference>
<dbReference type="RefSeq" id="WP_213256491.1">
    <property type="nucleotide sequence ID" value="NZ_JAGYWA010000002.1"/>
</dbReference>
<evidence type="ECO:0000313" key="3">
    <source>
        <dbReference type="EMBL" id="MFC4746607.1"/>
    </source>
</evidence>
<reference evidence="4" key="1">
    <citation type="journal article" date="2019" name="Int. J. Syst. Evol. Microbiol.">
        <title>The Global Catalogue of Microorganisms (GCM) 10K type strain sequencing project: providing services to taxonomists for standard genome sequencing and annotation.</title>
        <authorList>
            <consortium name="The Broad Institute Genomics Platform"/>
            <consortium name="The Broad Institute Genome Sequencing Center for Infectious Disease"/>
            <person name="Wu L."/>
            <person name="Ma J."/>
        </authorList>
    </citation>
    <scope>NUCLEOTIDE SEQUENCE [LARGE SCALE GENOMIC DNA]</scope>
    <source>
        <strain evidence="4">WYCCWR 13023</strain>
    </source>
</reference>
<feature type="signal peptide" evidence="2">
    <location>
        <begin position="1"/>
        <end position="22"/>
    </location>
</feature>
<gene>
    <name evidence="3" type="ORF">ACFO5S_04095</name>
</gene>
<sequence>MTNFTKAGLVITLLLTTIFTQASHRKGDYILNIATGNGKIVSFTLETTEKSSFSIFDEKHNLVYSGESATNNLEVSKTISLENYAAGTYFLEVTQNGKIEKHEIKVTSQKSKTTKLDQSVNQNPALRR</sequence>
<evidence type="ECO:0000256" key="2">
    <source>
        <dbReference type="SAM" id="SignalP"/>
    </source>
</evidence>
<proteinExistence type="predicted"/>
<feature type="chain" id="PRO_5046713548" evidence="2">
    <location>
        <begin position="23"/>
        <end position="128"/>
    </location>
</feature>
<keyword evidence="2" id="KW-0732">Signal</keyword>
<evidence type="ECO:0000313" key="4">
    <source>
        <dbReference type="Proteomes" id="UP001595935"/>
    </source>
</evidence>
<keyword evidence="4" id="KW-1185">Reference proteome</keyword>
<organism evidence="3 4">
    <name type="scientific">Flavobacterium branchiicola</name>
    <dbReference type="NCBI Taxonomy" id="1114875"/>
    <lineage>
        <taxon>Bacteria</taxon>
        <taxon>Pseudomonadati</taxon>
        <taxon>Bacteroidota</taxon>
        <taxon>Flavobacteriia</taxon>
        <taxon>Flavobacteriales</taxon>
        <taxon>Flavobacteriaceae</taxon>
        <taxon>Flavobacterium</taxon>
    </lineage>
</organism>
<dbReference type="Proteomes" id="UP001595935">
    <property type="component" value="Unassembled WGS sequence"/>
</dbReference>
<comment type="caution">
    <text evidence="3">The sequence shown here is derived from an EMBL/GenBank/DDBJ whole genome shotgun (WGS) entry which is preliminary data.</text>
</comment>
<evidence type="ECO:0000256" key="1">
    <source>
        <dbReference type="SAM" id="MobiDB-lite"/>
    </source>
</evidence>
<protein>
    <submittedName>
        <fullName evidence="3">Secretion protein</fullName>
    </submittedName>
</protein>